<dbReference type="PRINTS" id="PR00039">
    <property type="entry name" value="HTHLYSR"/>
</dbReference>
<reference evidence="6 7" key="1">
    <citation type="submission" date="2023-07" db="EMBL/GenBank/DDBJ databases">
        <title>Sorghum-associated microbial communities from plants grown in Nebraska, USA.</title>
        <authorList>
            <person name="Schachtman D."/>
        </authorList>
    </citation>
    <scope>NUCLEOTIDE SEQUENCE [LARGE SCALE GENOMIC DNA]</scope>
    <source>
        <strain evidence="6 7">BE313</strain>
    </source>
</reference>
<dbReference type="Proteomes" id="UP001180487">
    <property type="component" value="Unassembled WGS sequence"/>
</dbReference>
<dbReference type="RefSeq" id="WP_310375996.1">
    <property type="nucleotide sequence ID" value="NZ_JAVDXT010000004.1"/>
</dbReference>
<keyword evidence="7" id="KW-1185">Reference proteome</keyword>
<gene>
    <name evidence="6" type="ORF">J2X19_004089</name>
</gene>
<evidence type="ECO:0000259" key="5">
    <source>
        <dbReference type="PROSITE" id="PS50931"/>
    </source>
</evidence>
<evidence type="ECO:0000256" key="4">
    <source>
        <dbReference type="ARBA" id="ARBA00023163"/>
    </source>
</evidence>
<sequence length="331" mass="35052">MEFRQLEAFAAVMSTGSITAAAQLLARSQPAVTRLVQELEAEIGYALFSRNGPRVTPSEQGFLLYEDVERALGGLRQIHQRAAEIARGDAQPLLLAATSALSVGLLPQALKRVETQTGAAPIQLRTASPEQVVHAVLTGAVQLGASSLPLEHRGLDVHWIAQLPCVAVLAQDDPLAAHATVPLAALAQRRIITMSNPFRLRHRLDAVLARAGRPPEQRAALIETNSSVNAQALVRAGLGVAVLEPLTAHGAPLEGVVVRPIDVDIPFFFGVITPQSRPLTAAVQAVIDALLVVASVLPGFVQHDAANHAALLQAIYGDEAGVQKVSRKVSR</sequence>
<dbReference type="PANTHER" id="PTHR30427:SF1">
    <property type="entry name" value="TRANSCRIPTIONAL ACTIVATOR PROTEIN LYSR"/>
    <property type="match status" value="1"/>
</dbReference>
<evidence type="ECO:0000313" key="6">
    <source>
        <dbReference type="EMBL" id="MDR7379395.1"/>
    </source>
</evidence>
<comment type="similarity">
    <text evidence="1">Belongs to the LysR transcriptional regulatory family.</text>
</comment>
<dbReference type="Gene3D" id="1.10.10.10">
    <property type="entry name" value="Winged helix-like DNA-binding domain superfamily/Winged helix DNA-binding domain"/>
    <property type="match status" value="1"/>
</dbReference>
<dbReference type="PROSITE" id="PS50931">
    <property type="entry name" value="HTH_LYSR"/>
    <property type="match status" value="1"/>
</dbReference>
<dbReference type="Pfam" id="PF00126">
    <property type="entry name" value="HTH_1"/>
    <property type="match status" value="1"/>
</dbReference>
<dbReference type="InterPro" id="IPR000847">
    <property type="entry name" value="LysR_HTH_N"/>
</dbReference>
<evidence type="ECO:0000256" key="2">
    <source>
        <dbReference type="ARBA" id="ARBA00023015"/>
    </source>
</evidence>
<dbReference type="PANTHER" id="PTHR30427">
    <property type="entry name" value="TRANSCRIPTIONAL ACTIVATOR PROTEIN LYSR"/>
    <property type="match status" value="1"/>
</dbReference>
<proteinExistence type="inferred from homology"/>
<dbReference type="InterPro" id="IPR036390">
    <property type="entry name" value="WH_DNA-bd_sf"/>
</dbReference>
<protein>
    <submittedName>
        <fullName evidence="6">DNA-binding transcriptional LysR family regulator</fullName>
    </submittedName>
</protein>
<comment type="caution">
    <text evidence="6">The sequence shown here is derived from an EMBL/GenBank/DDBJ whole genome shotgun (WGS) entry which is preliminary data.</text>
</comment>
<name>A0ABU2CDI7_9BURK</name>
<dbReference type="EMBL" id="JAVDXT010000004">
    <property type="protein sequence ID" value="MDR7379395.1"/>
    <property type="molecule type" value="Genomic_DNA"/>
</dbReference>
<keyword evidence="4" id="KW-0804">Transcription</keyword>
<dbReference type="SUPFAM" id="SSF46785">
    <property type="entry name" value="Winged helix' DNA-binding domain"/>
    <property type="match status" value="1"/>
</dbReference>
<dbReference type="InterPro" id="IPR036388">
    <property type="entry name" value="WH-like_DNA-bd_sf"/>
</dbReference>
<evidence type="ECO:0000256" key="1">
    <source>
        <dbReference type="ARBA" id="ARBA00009437"/>
    </source>
</evidence>
<dbReference type="SUPFAM" id="SSF53850">
    <property type="entry name" value="Periplasmic binding protein-like II"/>
    <property type="match status" value="1"/>
</dbReference>
<feature type="domain" description="HTH lysR-type" evidence="5">
    <location>
        <begin position="1"/>
        <end position="58"/>
    </location>
</feature>
<dbReference type="InterPro" id="IPR005119">
    <property type="entry name" value="LysR_subst-bd"/>
</dbReference>
<dbReference type="GO" id="GO:0003677">
    <property type="term" value="F:DNA binding"/>
    <property type="evidence" value="ECO:0007669"/>
    <property type="project" value="UniProtKB-KW"/>
</dbReference>
<evidence type="ECO:0000313" key="7">
    <source>
        <dbReference type="Proteomes" id="UP001180487"/>
    </source>
</evidence>
<dbReference type="Pfam" id="PF03466">
    <property type="entry name" value="LysR_substrate"/>
    <property type="match status" value="1"/>
</dbReference>
<accession>A0ABU2CDI7</accession>
<evidence type="ECO:0000256" key="3">
    <source>
        <dbReference type="ARBA" id="ARBA00023125"/>
    </source>
</evidence>
<keyword evidence="3 6" id="KW-0238">DNA-binding</keyword>
<keyword evidence="2" id="KW-0805">Transcription regulation</keyword>
<organism evidence="6 7">
    <name type="scientific">Rhodoferax ferrireducens</name>
    <dbReference type="NCBI Taxonomy" id="192843"/>
    <lineage>
        <taxon>Bacteria</taxon>
        <taxon>Pseudomonadati</taxon>
        <taxon>Pseudomonadota</taxon>
        <taxon>Betaproteobacteria</taxon>
        <taxon>Burkholderiales</taxon>
        <taxon>Comamonadaceae</taxon>
        <taxon>Rhodoferax</taxon>
    </lineage>
</organism>
<dbReference type="Gene3D" id="3.40.190.290">
    <property type="match status" value="1"/>
</dbReference>